<proteinExistence type="inferred from homology"/>
<dbReference type="PANTHER" id="PTHR42796">
    <property type="entry name" value="FUMARYLACETOACETATE HYDROLASE DOMAIN-CONTAINING PROTEIN 2A-RELATED"/>
    <property type="match status" value="1"/>
</dbReference>
<dbReference type="HOGENOM" id="CLU_028458_2_0_2"/>
<evidence type="ECO:0000313" key="5">
    <source>
        <dbReference type="Proteomes" id="UP000001024"/>
    </source>
</evidence>
<keyword evidence="4" id="KW-0413">Isomerase</keyword>
<evidence type="ECO:0000259" key="3">
    <source>
        <dbReference type="Pfam" id="PF01557"/>
    </source>
</evidence>
<dbReference type="InterPro" id="IPR011234">
    <property type="entry name" value="Fumarylacetoacetase-like_C"/>
</dbReference>
<dbReference type="InterPro" id="IPR036663">
    <property type="entry name" value="Fumarylacetoacetase_C_sf"/>
</dbReference>
<dbReference type="Gene3D" id="3.90.850.10">
    <property type="entry name" value="Fumarylacetoacetase-like, C-terminal domain"/>
    <property type="match status" value="1"/>
</dbReference>
<dbReference type="Proteomes" id="UP000001024">
    <property type="component" value="Chromosome"/>
</dbReference>
<organism evidence="4 5">
    <name type="scientific">Thermoplasma acidophilum (strain ATCC 25905 / DSM 1728 / JCM 9062 / NBRC 15155 / AMRC-C165)</name>
    <dbReference type="NCBI Taxonomy" id="273075"/>
    <lineage>
        <taxon>Archaea</taxon>
        <taxon>Methanobacteriati</taxon>
        <taxon>Thermoplasmatota</taxon>
        <taxon>Thermoplasmata</taxon>
        <taxon>Thermoplasmatales</taxon>
        <taxon>Thermoplasmataceae</taxon>
        <taxon>Thermoplasma</taxon>
    </lineage>
</organism>
<keyword evidence="5" id="KW-1185">Reference proteome</keyword>
<keyword evidence="2" id="KW-0479">Metal-binding</keyword>
<dbReference type="eggNOG" id="arCOG00235">
    <property type="taxonomic scope" value="Archaea"/>
</dbReference>
<name>Q9HJ20_THEAC</name>
<gene>
    <name evidence="4" type="ordered locus">Ta1154</name>
</gene>
<dbReference type="AlphaFoldDB" id="Q9HJ20"/>
<dbReference type="EMBL" id="AL445066">
    <property type="protein sequence ID" value="CAC12279.1"/>
    <property type="molecule type" value="Genomic_DNA"/>
</dbReference>
<dbReference type="EnsemblBacteria" id="CAC12279">
    <property type="protein sequence ID" value="CAC12279"/>
    <property type="gene ID" value="CAC12279"/>
</dbReference>
<dbReference type="InterPro" id="IPR051121">
    <property type="entry name" value="FAH"/>
</dbReference>
<evidence type="ECO:0000256" key="2">
    <source>
        <dbReference type="ARBA" id="ARBA00022723"/>
    </source>
</evidence>
<accession>Q9HJ20</accession>
<dbReference type="Pfam" id="PF01557">
    <property type="entry name" value="FAA_hydrolase"/>
    <property type="match status" value="1"/>
</dbReference>
<sequence length="250" mass="27944">MIEGDFSINEFIASQHDSVSSRRYEGELNYLPAVNPGKIFLPAVNFRSHSQESDTKFPPKPYFFTKFSNALVGHNGTAHRPREIEKLDYEGEIGIVIGKRGKRIGVEEAQNYIFGFTIVDDVSARDYQFPEMHPYGYNWVQGKAFDEALPVGPYIVTRDEIRFPLKIETRVNGELRQSGTTEDMVFSVEQLISTVSQTITLEPGDLITTGTPAGVAAFTEAKYLSDGDTVSISVSGIGELVHRIEDEKIR</sequence>
<reference evidence="4 5" key="1">
    <citation type="journal article" date="2000" name="Nature">
        <title>The genome sequence of the thermoacidophilic scavenger Thermoplasma acidophilum.</title>
        <authorList>
            <person name="Ruepp A."/>
            <person name="Graml W."/>
            <person name="Santos-Martinez M.L."/>
            <person name="Koretke K.K."/>
            <person name="Volker C."/>
            <person name="Mewes H.W."/>
            <person name="Frishman D."/>
            <person name="Stocker S."/>
            <person name="Lupas A.N."/>
            <person name="Baumeister W."/>
        </authorList>
    </citation>
    <scope>NUCLEOTIDE SEQUENCE [LARGE SCALE GENOMIC DNA]</scope>
    <source>
        <strain evidence="5">ATCC 25905 / DSM 1728 / JCM 9062 / NBRC 15155 / AMRC-C165</strain>
    </source>
</reference>
<evidence type="ECO:0000313" key="4">
    <source>
        <dbReference type="EMBL" id="CAC12279.1"/>
    </source>
</evidence>
<dbReference type="InParanoid" id="Q9HJ20"/>
<dbReference type="KEGG" id="tac:Ta1154"/>
<evidence type="ECO:0000256" key="1">
    <source>
        <dbReference type="ARBA" id="ARBA00010211"/>
    </source>
</evidence>
<dbReference type="FunFam" id="3.90.850.10:FF:000002">
    <property type="entry name" value="2-hydroxyhepta-2,4-diene-1,7-dioate isomerase"/>
    <property type="match status" value="1"/>
</dbReference>
<dbReference type="PaxDb" id="273075-Ta1154m"/>
<dbReference type="FunCoup" id="Q9HJ20">
    <property type="interactions" value="95"/>
</dbReference>
<dbReference type="GO" id="GO:0016853">
    <property type="term" value="F:isomerase activity"/>
    <property type="evidence" value="ECO:0007669"/>
    <property type="project" value="UniProtKB-KW"/>
</dbReference>
<dbReference type="PANTHER" id="PTHR42796:SF4">
    <property type="entry name" value="FUMARYLACETOACETATE HYDROLASE DOMAIN-CONTAINING PROTEIN 2A"/>
    <property type="match status" value="1"/>
</dbReference>
<dbReference type="GO" id="GO:0019752">
    <property type="term" value="P:carboxylic acid metabolic process"/>
    <property type="evidence" value="ECO:0007669"/>
    <property type="project" value="UniProtKB-ARBA"/>
</dbReference>
<dbReference type="STRING" id="273075.gene:9572375"/>
<dbReference type="SUPFAM" id="SSF56529">
    <property type="entry name" value="FAH"/>
    <property type="match status" value="1"/>
</dbReference>
<dbReference type="GO" id="GO:0046872">
    <property type="term" value="F:metal ion binding"/>
    <property type="evidence" value="ECO:0007669"/>
    <property type="project" value="UniProtKB-KW"/>
</dbReference>
<feature type="domain" description="Fumarylacetoacetase-like C-terminal" evidence="3">
    <location>
        <begin position="39"/>
        <end position="244"/>
    </location>
</feature>
<comment type="similarity">
    <text evidence="1">Belongs to the FAH family.</text>
</comment>
<protein>
    <submittedName>
        <fullName evidence="4">2-hydroxyhepta-2, 4-diene-1, 7-dioate isomerase related protein</fullName>
    </submittedName>
</protein>